<dbReference type="SUPFAM" id="SSF56112">
    <property type="entry name" value="Protein kinase-like (PK-like)"/>
    <property type="match status" value="1"/>
</dbReference>
<reference evidence="2" key="2">
    <citation type="submission" date="2023-06" db="EMBL/GenBank/DDBJ databases">
        <authorList>
            <consortium name="Lawrence Berkeley National Laboratory"/>
            <person name="Haridas S."/>
            <person name="Hensen N."/>
            <person name="Bonometti L."/>
            <person name="Westerberg I."/>
            <person name="Brannstrom I.O."/>
            <person name="Guillou S."/>
            <person name="Cros-Aarteil S."/>
            <person name="Calhoun S."/>
            <person name="Kuo A."/>
            <person name="Mondo S."/>
            <person name="Pangilinan J."/>
            <person name="Riley R."/>
            <person name="Labutti K."/>
            <person name="Andreopoulos B."/>
            <person name="Lipzen A."/>
            <person name="Chen C."/>
            <person name="Yanf M."/>
            <person name="Daum C."/>
            <person name="Ng V."/>
            <person name="Clum A."/>
            <person name="Steindorff A."/>
            <person name="Ohm R."/>
            <person name="Martin F."/>
            <person name="Silar P."/>
            <person name="Natvig D."/>
            <person name="Lalanne C."/>
            <person name="Gautier V."/>
            <person name="Ament-Velasquez S.L."/>
            <person name="Kruys A."/>
            <person name="Hutchinson M.I."/>
            <person name="Powell A.J."/>
            <person name="Barry K."/>
            <person name="Miller A.N."/>
            <person name="Grigoriev I.V."/>
            <person name="Debuchy R."/>
            <person name="Gladieux P."/>
            <person name="Thoren M.H."/>
            <person name="Johannesson H."/>
        </authorList>
    </citation>
    <scope>NUCLEOTIDE SEQUENCE</scope>
    <source>
        <strain evidence="2">CBS 955.72</strain>
    </source>
</reference>
<dbReference type="Gene3D" id="1.10.510.10">
    <property type="entry name" value="Transferase(Phosphotransferase) domain 1"/>
    <property type="match status" value="1"/>
</dbReference>
<accession>A0AAJ0HRX1</accession>
<protein>
    <recommendedName>
        <fullName evidence="1">Protein kinase domain-containing protein</fullName>
    </recommendedName>
</protein>
<proteinExistence type="predicted"/>
<feature type="domain" description="Protein kinase" evidence="1">
    <location>
        <begin position="36"/>
        <end position="319"/>
    </location>
</feature>
<dbReference type="PROSITE" id="PS50011">
    <property type="entry name" value="PROTEIN_KINASE_DOM"/>
    <property type="match status" value="1"/>
</dbReference>
<dbReference type="GO" id="GO:0004672">
    <property type="term" value="F:protein kinase activity"/>
    <property type="evidence" value="ECO:0007669"/>
    <property type="project" value="InterPro"/>
</dbReference>
<comment type="caution">
    <text evidence="2">The sequence shown here is derived from an EMBL/GenBank/DDBJ whole genome shotgun (WGS) entry which is preliminary data.</text>
</comment>
<evidence type="ECO:0000313" key="2">
    <source>
        <dbReference type="EMBL" id="KAK3360341.1"/>
    </source>
</evidence>
<evidence type="ECO:0000259" key="1">
    <source>
        <dbReference type="PROSITE" id="PS50011"/>
    </source>
</evidence>
<reference evidence="2" key="1">
    <citation type="journal article" date="2023" name="Mol. Phylogenet. Evol.">
        <title>Genome-scale phylogeny and comparative genomics of the fungal order Sordariales.</title>
        <authorList>
            <person name="Hensen N."/>
            <person name="Bonometti L."/>
            <person name="Westerberg I."/>
            <person name="Brannstrom I.O."/>
            <person name="Guillou S."/>
            <person name="Cros-Aarteil S."/>
            <person name="Calhoun S."/>
            <person name="Haridas S."/>
            <person name="Kuo A."/>
            <person name="Mondo S."/>
            <person name="Pangilinan J."/>
            <person name="Riley R."/>
            <person name="LaButti K."/>
            <person name="Andreopoulos B."/>
            <person name="Lipzen A."/>
            <person name="Chen C."/>
            <person name="Yan M."/>
            <person name="Daum C."/>
            <person name="Ng V."/>
            <person name="Clum A."/>
            <person name="Steindorff A."/>
            <person name="Ohm R.A."/>
            <person name="Martin F."/>
            <person name="Silar P."/>
            <person name="Natvig D.O."/>
            <person name="Lalanne C."/>
            <person name="Gautier V."/>
            <person name="Ament-Velasquez S.L."/>
            <person name="Kruys A."/>
            <person name="Hutchinson M.I."/>
            <person name="Powell A.J."/>
            <person name="Barry K."/>
            <person name="Miller A.N."/>
            <person name="Grigoriev I.V."/>
            <person name="Debuchy R."/>
            <person name="Gladieux P."/>
            <person name="Hiltunen Thoren M."/>
            <person name="Johannesson H."/>
        </authorList>
    </citation>
    <scope>NUCLEOTIDE SEQUENCE</scope>
    <source>
        <strain evidence="2">CBS 955.72</strain>
    </source>
</reference>
<dbReference type="EMBL" id="JAUIQD010000002">
    <property type="protein sequence ID" value="KAK3360341.1"/>
    <property type="molecule type" value="Genomic_DNA"/>
</dbReference>
<dbReference type="GO" id="GO:0005524">
    <property type="term" value="F:ATP binding"/>
    <property type="evidence" value="ECO:0007669"/>
    <property type="project" value="InterPro"/>
</dbReference>
<dbReference type="InterPro" id="IPR011009">
    <property type="entry name" value="Kinase-like_dom_sf"/>
</dbReference>
<name>A0AAJ0HRX1_9PEZI</name>
<evidence type="ECO:0000313" key="3">
    <source>
        <dbReference type="Proteomes" id="UP001275084"/>
    </source>
</evidence>
<dbReference type="AlphaFoldDB" id="A0AAJ0HRX1"/>
<gene>
    <name evidence="2" type="ORF">B0T25DRAFT_601761</name>
</gene>
<keyword evidence="3" id="KW-1185">Reference proteome</keyword>
<dbReference type="InterPro" id="IPR000719">
    <property type="entry name" value="Prot_kinase_dom"/>
</dbReference>
<organism evidence="2 3">
    <name type="scientific">Lasiosphaeria hispida</name>
    <dbReference type="NCBI Taxonomy" id="260671"/>
    <lineage>
        <taxon>Eukaryota</taxon>
        <taxon>Fungi</taxon>
        <taxon>Dikarya</taxon>
        <taxon>Ascomycota</taxon>
        <taxon>Pezizomycotina</taxon>
        <taxon>Sordariomycetes</taxon>
        <taxon>Sordariomycetidae</taxon>
        <taxon>Sordariales</taxon>
        <taxon>Lasiosphaeriaceae</taxon>
        <taxon>Lasiosphaeria</taxon>
    </lineage>
</organism>
<dbReference type="Proteomes" id="UP001275084">
    <property type="component" value="Unassembled WGS sequence"/>
</dbReference>
<sequence length="319" mass="35431">MAGLTFTRDEVSVSELVDTKTGAQSGLYHYWGAGSIDKDDQLFVGTIDGVPSEHTIEQMNGALQGISAQRPDPDQWRREAESSWYLKRPWFVRIIDVPQDSWTVVAEWFAIEVKMLELLSLFPQHPNIIEYHGCRVRKGRVTGVYLGRVEGSNLWDHTQSGKTVDREPFLAALESAISHLHDTVGIAHNDIQPFNIMVSPDGKVPTLVNLGSSELIGEEISQCRVHTTWGEDPPDMAMEEAMCNIQGADGEDTDLRIMSTRSRDLAALNTPGLTIPSTLGSASMWNESMPKLNYEDGGPQLLERQNPQERMLDLAPDSG</sequence>